<evidence type="ECO:0000256" key="7">
    <source>
        <dbReference type="ARBA" id="ARBA00022967"/>
    </source>
</evidence>
<protein>
    <submittedName>
        <fullName evidence="12">Cation-transporting P-type ATPase</fullName>
    </submittedName>
</protein>
<keyword evidence="5" id="KW-0547">Nucleotide-binding</keyword>
<dbReference type="GO" id="GO:0036376">
    <property type="term" value="P:sodium ion export across plasma membrane"/>
    <property type="evidence" value="ECO:0007669"/>
    <property type="project" value="TreeGrafter"/>
</dbReference>
<evidence type="ECO:0000256" key="8">
    <source>
        <dbReference type="ARBA" id="ARBA00022989"/>
    </source>
</evidence>
<feature type="transmembrane region" description="Helical" evidence="10">
    <location>
        <begin position="712"/>
        <end position="733"/>
    </location>
</feature>
<keyword evidence="6" id="KW-0067">ATP-binding</keyword>
<dbReference type="InterPro" id="IPR044492">
    <property type="entry name" value="P_typ_ATPase_HD_dom"/>
</dbReference>
<dbReference type="PANTHER" id="PTHR43294">
    <property type="entry name" value="SODIUM/POTASSIUM-TRANSPORTING ATPASE SUBUNIT ALPHA"/>
    <property type="match status" value="1"/>
</dbReference>
<dbReference type="GO" id="GO:0005524">
    <property type="term" value="F:ATP binding"/>
    <property type="evidence" value="ECO:0007669"/>
    <property type="project" value="UniProtKB-KW"/>
</dbReference>
<dbReference type="GO" id="GO:0005391">
    <property type="term" value="F:P-type sodium:potassium-exchanging transporter activity"/>
    <property type="evidence" value="ECO:0007669"/>
    <property type="project" value="TreeGrafter"/>
</dbReference>
<dbReference type="InterPro" id="IPR036412">
    <property type="entry name" value="HAD-like_sf"/>
</dbReference>
<keyword evidence="7" id="KW-1278">Translocase</keyword>
<dbReference type="GO" id="GO:0030007">
    <property type="term" value="P:intracellular potassium ion homeostasis"/>
    <property type="evidence" value="ECO:0007669"/>
    <property type="project" value="TreeGrafter"/>
</dbReference>
<dbReference type="AlphaFoldDB" id="A0A9K3STB1"/>
<dbReference type="PANTHER" id="PTHR43294:SF21">
    <property type="entry name" value="CATION TRANSPORTING ATPASE"/>
    <property type="match status" value="1"/>
</dbReference>
<dbReference type="SUPFAM" id="SSF56784">
    <property type="entry name" value="HAD-like"/>
    <property type="match status" value="1"/>
</dbReference>
<evidence type="ECO:0000256" key="3">
    <source>
        <dbReference type="ARBA" id="ARBA00022475"/>
    </source>
</evidence>
<evidence type="ECO:0000256" key="6">
    <source>
        <dbReference type="ARBA" id="ARBA00022840"/>
    </source>
</evidence>
<dbReference type="InterPro" id="IPR023298">
    <property type="entry name" value="ATPase_P-typ_TM_dom_sf"/>
</dbReference>
<dbReference type="GO" id="GO:0016887">
    <property type="term" value="F:ATP hydrolysis activity"/>
    <property type="evidence" value="ECO:0007669"/>
    <property type="project" value="InterPro"/>
</dbReference>
<dbReference type="GO" id="GO:0006883">
    <property type="term" value="P:intracellular sodium ion homeostasis"/>
    <property type="evidence" value="ECO:0007669"/>
    <property type="project" value="TreeGrafter"/>
</dbReference>
<dbReference type="Pfam" id="PF00689">
    <property type="entry name" value="Cation_ATPase_C"/>
    <property type="match status" value="1"/>
</dbReference>
<dbReference type="Gene3D" id="2.70.150.10">
    <property type="entry name" value="Calcium-transporting ATPase, cytoplasmic transduction domain A"/>
    <property type="match status" value="1"/>
</dbReference>
<dbReference type="Gene3D" id="3.40.50.1000">
    <property type="entry name" value="HAD superfamily/HAD-like"/>
    <property type="match status" value="1"/>
</dbReference>
<dbReference type="Proteomes" id="UP001170651">
    <property type="component" value="Unassembled WGS sequence"/>
</dbReference>
<dbReference type="InterPro" id="IPR006068">
    <property type="entry name" value="ATPase_P-typ_cation-transptr_C"/>
</dbReference>
<dbReference type="Pfam" id="PF08282">
    <property type="entry name" value="Hydrolase_3"/>
    <property type="match status" value="1"/>
</dbReference>
<evidence type="ECO:0000313" key="12">
    <source>
        <dbReference type="EMBL" id="MDO8054259.1"/>
    </source>
</evidence>
<feature type="domain" description="Cation-transporting P-type ATPase N-terminal" evidence="11">
    <location>
        <begin position="8"/>
        <end position="81"/>
    </location>
</feature>
<dbReference type="SMART" id="SM00831">
    <property type="entry name" value="Cation_ATPase_N"/>
    <property type="match status" value="1"/>
</dbReference>
<dbReference type="InterPro" id="IPR001757">
    <property type="entry name" value="P_typ_ATPase"/>
</dbReference>
<gene>
    <name evidence="12" type="ORF">OC696_00010</name>
</gene>
<feature type="transmembrane region" description="Helical" evidence="10">
    <location>
        <begin position="903"/>
        <end position="924"/>
    </location>
</feature>
<dbReference type="RefSeq" id="WP_213680295.1">
    <property type="nucleotide sequence ID" value="NZ_JALQCT010000002.1"/>
</dbReference>
<dbReference type="InterPro" id="IPR050510">
    <property type="entry name" value="Cation_transp_ATPase_P-type"/>
</dbReference>
<name>A0A9K3STB1_9MOLU</name>
<evidence type="ECO:0000259" key="11">
    <source>
        <dbReference type="SMART" id="SM00831"/>
    </source>
</evidence>
<dbReference type="SFLD" id="SFLDS00003">
    <property type="entry name" value="Haloacid_Dehalogenase"/>
    <property type="match status" value="1"/>
</dbReference>
<evidence type="ECO:0000313" key="13">
    <source>
        <dbReference type="Proteomes" id="UP001170651"/>
    </source>
</evidence>
<dbReference type="SUPFAM" id="SSF81660">
    <property type="entry name" value="Metal cation-transporting ATPase, ATP-binding domain N"/>
    <property type="match status" value="1"/>
</dbReference>
<comment type="caution">
    <text evidence="12">The sequence shown here is derived from an EMBL/GenBank/DDBJ whole genome shotgun (WGS) entry which is preliminary data.</text>
</comment>
<dbReference type="InterPro" id="IPR059000">
    <property type="entry name" value="ATPase_P-type_domA"/>
</dbReference>
<keyword evidence="13" id="KW-1185">Reference proteome</keyword>
<dbReference type="SUPFAM" id="SSF81653">
    <property type="entry name" value="Calcium ATPase, transduction domain A"/>
    <property type="match status" value="1"/>
</dbReference>
<feature type="transmembrane region" description="Helical" evidence="10">
    <location>
        <begin position="790"/>
        <end position="809"/>
    </location>
</feature>
<comment type="similarity">
    <text evidence="2">Belongs to the cation transport ATPase (P-type) (TC 3.A.3) family. Type IIA subfamily.</text>
</comment>
<feature type="transmembrane region" description="Helical" evidence="10">
    <location>
        <begin position="869"/>
        <end position="891"/>
    </location>
</feature>
<proteinExistence type="inferred from homology"/>
<dbReference type="Pfam" id="PF13246">
    <property type="entry name" value="Cation_ATPase"/>
    <property type="match status" value="1"/>
</dbReference>
<sequence>MNKEDIIKISRLSSDEIWDFFKMQKTGLTTEEVRKRQMLYGLNVMKKSKHFSFGKQFIKQFFSMFAILLWIAGFLAFIIHEKAIGIAIVSVVIVNGIFSFFQEYKAERILSSLSDMIPKQIQVYRNNKIEILDTQKLTIGDLIFLEMGSIIPADVRLIEANNFFVDNSTLSGETIPLNRNALKNDHSDNIFEIPNLVYAGTTVSQGSAKGIVYAIGENTQIGEVARLARNITKSTSTLELEIHRVVKRISILAASLAVFVCLICLWRFKFQGESSWLSALKSAIVVALGMLVANIPEGLLPTINLSLAIGTQRMSKQKALIKQLFSVETLSSATVICTDKTGTLTENQITCKKLLFPGGFVDITGHGLQKKGNFDNSNGDILVNNKVISKILIATIMCSEANLIDLNSENINFNITGNPTEAALLVAATKYGLNIQQIRKNFIIDKINPFNSENKKMSVLVHNLAQEYYDIDNKYLFVKGAPDVILNSCNLQYKNNKVSDFTTLEKDYFVNCNEQLSSEGYRILAIAYKKIENPEQEKQEEDMVFLGFAVNFDPPKIEVRQAVEDLLKAGLKITVITGDYGPTAISIGKKVGLIRDDNFLNIDGSQLDNMSPIELQNILKTEVPIFFSRTTPKHKLKITEAYARNNEIVGVIGDGVNDILAMKAAHIGITMGKDTKDVVLNAADMILLDNNFSTIPKAVIESRAIYANIKKFISYVFCSNIPQIFPIIFMALFKMPLYLTVMQILAIDLITDLLPAIALGAEEPEENLLSQKPRTSRDHLLDTKLLKRSYGFLGIVEGILALIFFLHYGGWSLMRQNIPFKMIAQQKEFIFASTMAFGAVIFSQIGNVFACRSDKFYFWQTFTKKNRLLFVGILCELILFILISQNITIFNSFFGTTFITWQHYLYLSLCILIILIMDTIYKFITNNMQSK</sequence>
<dbReference type="PRINTS" id="PR00120">
    <property type="entry name" value="HATPASE"/>
</dbReference>
<evidence type="ECO:0000256" key="10">
    <source>
        <dbReference type="SAM" id="Phobius"/>
    </source>
</evidence>
<dbReference type="Gene3D" id="3.40.1110.10">
    <property type="entry name" value="Calcium-transporting ATPase, cytoplasmic domain N"/>
    <property type="match status" value="1"/>
</dbReference>
<evidence type="ECO:0000256" key="2">
    <source>
        <dbReference type="ARBA" id="ARBA00005675"/>
    </source>
</evidence>
<dbReference type="GO" id="GO:1902600">
    <property type="term" value="P:proton transmembrane transport"/>
    <property type="evidence" value="ECO:0007669"/>
    <property type="project" value="TreeGrafter"/>
</dbReference>
<dbReference type="PROSITE" id="PS00154">
    <property type="entry name" value="ATPASE_E1_E2"/>
    <property type="match status" value="1"/>
</dbReference>
<dbReference type="PRINTS" id="PR00119">
    <property type="entry name" value="CATATPASE"/>
</dbReference>
<feature type="transmembrane region" description="Helical" evidence="10">
    <location>
        <begin position="57"/>
        <end position="78"/>
    </location>
</feature>
<feature type="transmembrane region" description="Helical" evidence="10">
    <location>
        <begin position="84"/>
        <end position="101"/>
    </location>
</feature>
<dbReference type="SUPFAM" id="SSF81665">
    <property type="entry name" value="Calcium ATPase, transmembrane domain M"/>
    <property type="match status" value="1"/>
</dbReference>
<dbReference type="NCBIfam" id="TIGR01494">
    <property type="entry name" value="ATPase_P-type"/>
    <property type="match status" value="2"/>
</dbReference>
<organism evidence="12 13">
    <name type="scientific">Candidatus Phytoplasma australasiaticum subsp. australasiaticum</name>
    <dbReference type="NCBI Taxonomy" id="2832407"/>
    <lineage>
        <taxon>Bacteria</taxon>
        <taxon>Bacillati</taxon>
        <taxon>Mycoplasmatota</taxon>
        <taxon>Mollicutes</taxon>
        <taxon>Acholeplasmatales</taxon>
        <taxon>Acholeplasmataceae</taxon>
        <taxon>Candidatus Phytoplasma</taxon>
        <taxon>16SrII (Peanut WB group)</taxon>
        <taxon>Candidatus Phytoplasma australasiaticum</taxon>
    </lineage>
</organism>
<dbReference type="InterPro" id="IPR004014">
    <property type="entry name" value="ATPase_P-typ_cation-transptr_N"/>
</dbReference>
<dbReference type="EMBL" id="JAOSIW010000001">
    <property type="protein sequence ID" value="MDO8054259.1"/>
    <property type="molecule type" value="Genomic_DNA"/>
</dbReference>
<dbReference type="GO" id="GO:1990573">
    <property type="term" value="P:potassium ion import across plasma membrane"/>
    <property type="evidence" value="ECO:0007669"/>
    <property type="project" value="TreeGrafter"/>
</dbReference>
<dbReference type="InterPro" id="IPR018303">
    <property type="entry name" value="ATPase_P-typ_P_site"/>
</dbReference>
<accession>A0A9K3STB1</accession>
<dbReference type="Gene3D" id="1.20.1110.10">
    <property type="entry name" value="Calcium-transporting ATPase, transmembrane domain"/>
    <property type="match status" value="1"/>
</dbReference>
<evidence type="ECO:0000256" key="1">
    <source>
        <dbReference type="ARBA" id="ARBA00004651"/>
    </source>
</evidence>
<dbReference type="InterPro" id="IPR008250">
    <property type="entry name" value="ATPase_P-typ_transduc_dom_A_sf"/>
</dbReference>
<dbReference type="Pfam" id="PF00690">
    <property type="entry name" value="Cation_ATPase_N"/>
    <property type="match status" value="1"/>
</dbReference>
<dbReference type="SFLD" id="SFLDF00027">
    <property type="entry name" value="p-type_atpase"/>
    <property type="match status" value="1"/>
</dbReference>
<evidence type="ECO:0000256" key="4">
    <source>
        <dbReference type="ARBA" id="ARBA00022692"/>
    </source>
</evidence>
<dbReference type="InterPro" id="IPR023299">
    <property type="entry name" value="ATPase_P-typ_cyto_dom_N"/>
</dbReference>
<keyword evidence="4 10" id="KW-0812">Transmembrane</keyword>
<feature type="transmembrane region" description="Helical" evidence="10">
    <location>
        <begin position="829"/>
        <end position="849"/>
    </location>
</feature>
<feature type="transmembrane region" description="Helical" evidence="10">
    <location>
        <begin position="739"/>
        <end position="761"/>
    </location>
</feature>
<dbReference type="SFLD" id="SFLDG00002">
    <property type="entry name" value="C1.7:_P-type_atpase_like"/>
    <property type="match status" value="1"/>
</dbReference>
<comment type="subcellular location">
    <subcellularLocation>
        <location evidence="1">Cell membrane</location>
        <topology evidence="1">Multi-pass membrane protein</topology>
    </subcellularLocation>
</comment>
<evidence type="ECO:0000256" key="9">
    <source>
        <dbReference type="ARBA" id="ARBA00023136"/>
    </source>
</evidence>
<dbReference type="Pfam" id="PF00122">
    <property type="entry name" value="E1-E2_ATPase"/>
    <property type="match status" value="1"/>
</dbReference>
<reference evidence="12 13" key="1">
    <citation type="journal article" date="2023" name="Int. J. Syst. Evol. Microbiol.">
        <title>The observation of taxonomic boundaries for the 16SrII and 16SrXXV phytoplasmas using genome-based delimitation.</title>
        <authorList>
            <person name="Rodrigues Jardim B."/>
            <person name="Tran-Nguyen L.T.T."/>
            <person name="Gambley C."/>
            <person name="Al-Sadi A.M."/>
            <person name="Al-Subhi A.M."/>
            <person name="Foissac X."/>
            <person name="Salar P."/>
            <person name="Cai H."/>
            <person name="Yang J.Y."/>
            <person name="Davis R."/>
            <person name="Jones L."/>
            <person name="Rodoni B."/>
            <person name="Constable F.E."/>
        </authorList>
    </citation>
    <scope>NUCLEOTIDE SEQUENCE [LARGE SCALE GENOMIC DNA]</scope>
    <source>
        <strain evidence="12">BAWM-OMN-P26</strain>
    </source>
</reference>
<dbReference type="InterPro" id="IPR023214">
    <property type="entry name" value="HAD_sf"/>
</dbReference>
<keyword evidence="3" id="KW-1003">Cell membrane</keyword>
<keyword evidence="8 10" id="KW-1133">Transmembrane helix</keyword>
<keyword evidence="9 10" id="KW-0472">Membrane</keyword>
<evidence type="ECO:0000256" key="5">
    <source>
        <dbReference type="ARBA" id="ARBA00022741"/>
    </source>
</evidence>
<feature type="transmembrane region" description="Helical" evidence="10">
    <location>
        <begin position="249"/>
        <end position="268"/>
    </location>
</feature>
<dbReference type="GO" id="GO:0005886">
    <property type="term" value="C:plasma membrane"/>
    <property type="evidence" value="ECO:0007669"/>
    <property type="project" value="UniProtKB-SubCell"/>
</dbReference>